<proteinExistence type="predicted"/>
<name>A0A699ZRB5_HAELA</name>
<evidence type="ECO:0000313" key="2">
    <source>
        <dbReference type="EMBL" id="GFH23660.1"/>
    </source>
</evidence>
<organism evidence="2 3">
    <name type="scientific">Haematococcus lacustris</name>
    <name type="common">Green alga</name>
    <name type="synonym">Haematococcus pluvialis</name>
    <dbReference type="NCBI Taxonomy" id="44745"/>
    <lineage>
        <taxon>Eukaryota</taxon>
        <taxon>Viridiplantae</taxon>
        <taxon>Chlorophyta</taxon>
        <taxon>core chlorophytes</taxon>
        <taxon>Chlorophyceae</taxon>
        <taxon>CS clade</taxon>
        <taxon>Chlamydomonadales</taxon>
        <taxon>Haematococcaceae</taxon>
        <taxon>Haematococcus</taxon>
    </lineage>
</organism>
<dbReference type="AlphaFoldDB" id="A0A699ZRB5"/>
<dbReference type="Proteomes" id="UP000485058">
    <property type="component" value="Unassembled WGS sequence"/>
</dbReference>
<evidence type="ECO:0000313" key="3">
    <source>
        <dbReference type="Proteomes" id="UP000485058"/>
    </source>
</evidence>
<dbReference type="EMBL" id="BLLF01002326">
    <property type="protein sequence ID" value="GFH23660.1"/>
    <property type="molecule type" value="Genomic_DNA"/>
</dbReference>
<gene>
    <name evidence="2" type="ORF">HaLaN_21305</name>
</gene>
<feature type="region of interest" description="Disordered" evidence="1">
    <location>
        <begin position="1"/>
        <end position="27"/>
    </location>
</feature>
<feature type="compositionally biased region" description="Polar residues" evidence="1">
    <location>
        <begin position="1"/>
        <end position="12"/>
    </location>
</feature>
<keyword evidence="3" id="KW-1185">Reference proteome</keyword>
<evidence type="ECO:0000256" key="1">
    <source>
        <dbReference type="SAM" id="MobiDB-lite"/>
    </source>
</evidence>
<reference evidence="2 3" key="1">
    <citation type="submission" date="2020-02" db="EMBL/GenBank/DDBJ databases">
        <title>Draft genome sequence of Haematococcus lacustris strain NIES-144.</title>
        <authorList>
            <person name="Morimoto D."/>
            <person name="Nakagawa S."/>
            <person name="Yoshida T."/>
            <person name="Sawayama S."/>
        </authorList>
    </citation>
    <scope>NUCLEOTIDE SEQUENCE [LARGE SCALE GENOMIC DNA]</scope>
    <source>
        <strain evidence="2 3">NIES-144</strain>
    </source>
</reference>
<protein>
    <submittedName>
        <fullName evidence="2">Uncharacterized protein</fullName>
    </submittedName>
</protein>
<sequence>MNRAKFSTQQHPNHTDRHKTQHRREPSVISQASLAFLSITKSFIKLGQQQQVSDAVPTNWEVGG</sequence>
<accession>A0A699ZRB5</accession>
<comment type="caution">
    <text evidence="2">The sequence shown here is derived from an EMBL/GenBank/DDBJ whole genome shotgun (WGS) entry which is preliminary data.</text>
</comment>